<organism evidence="1 2">
    <name type="scientific">Micromonospora humidisoli</name>
    <dbReference type="NCBI Taxonomy" id="2807622"/>
    <lineage>
        <taxon>Bacteria</taxon>
        <taxon>Bacillati</taxon>
        <taxon>Actinomycetota</taxon>
        <taxon>Actinomycetes</taxon>
        <taxon>Micromonosporales</taxon>
        <taxon>Micromonosporaceae</taxon>
        <taxon>Micromonospora</taxon>
    </lineage>
</organism>
<name>A0ABS2JK64_9ACTN</name>
<gene>
    <name evidence="1" type="ORF">JQN84_30750</name>
</gene>
<proteinExistence type="predicted"/>
<evidence type="ECO:0000313" key="1">
    <source>
        <dbReference type="EMBL" id="MBM7086910.1"/>
    </source>
</evidence>
<protein>
    <submittedName>
        <fullName evidence="1">Uncharacterized protein</fullName>
    </submittedName>
</protein>
<accession>A0ABS2JK64</accession>
<dbReference type="Proteomes" id="UP000809587">
    <property type="component" value="Unassembled WGS sequence"/>
</dbReference>
<keyword evidence="2" id="KW-1185">Reference proteome</keyword>
<dbReference type="RefSeq" id="WP_204962088.1">
    <property type="nucleotide sequence ID" value="NZ_JAFEUO010000016.1"/>
</dbReference>
<dbReference type="EMBL" id="JAFEUO010000016">
    <property type="protein sequence ID" value="MBM7086910.1"/>
    <property type="molecule type" value="Genomic_DNA"/>
</dbReference>
<sequence length="130" mass="14759">MSTVVGRPLVMFPPRRRAAGWWLPPWLTPARTRPTTPDRAGDADTGSEVHLWGYALRREWPDGTHDLFGFTPRADVALRRLDRDRSYWRTGPVRPTAVYLVPVHAADVAAHPVRDCRKPSCPNSPQRGQR</sequence>
<comment type="caution">
    <text evidence="1">The sequence shown here is derived from an EMBL/GenBank/DDBJ whole genome shotgun (WGS) entry which is preliminary data.</text>
</comment>
<reference evidence="1 2" key="1">
    <citation type="submission" date="2021-02" db="EMBL/GenBank/DDBJ databases">
        <authorList>
            <person name="Lee D.-H."/>
        </authorList>
    </citation>
    <scope>NUCLEOTIDE SEQUENCE [LARGE SCALE GENOMIC DNA]</scope>
    <source>
        <strain evidence="1 2">MMS20-R2-29</strain>
    </source>
</reference>
<evidence type="ECO:0000313" key="2">
    <source>
        <dbReference type="Proteomes" id="UP000809587"/>
    </source>
</evidence>